<dbReference type="CDD" id="cd07812">
    <property type="entry name" value="SRPBCC"/>
    <property type="match status" value="1"/>
</dbReference>
<dbReference type="OrthoDB" id="7838135at2"/>
<dbReference type="STRING" id="1220583.GOACH_21_00650"/>
<name>L7KQE1_9ACTN</name>
<sequence>MSWWSPAGVPRASLDVVAFLRIPTTVRRAVADVTVSFDASPDEAFDYLADPRNRPQWQASLRAITDVMPLGDHPGDVGTSWTDVTVVPGVRPRMEVVGSDRPQRWVEIGQWRFVDAALVLTIERASDGSTTVGARAVFTLPLVLAPVFVPLAVVVPSAVRVDLRAAAAAITAHREGRPAAQGT</sequence>
<dbReference type="AlphaFoldDB" id="L7KQE1"/>
<reference evidence="1 2" key="1">
    <citation type="submission" date="2012-12" db="EMBL/GenBank/DDBJ databases">
        <title>Whole genome shotgun sequence of Gordonia aichiensis NBRC 108223.</title>
        <authorList>
            <person name="Isaki-Nakamura S."/>
            <person name="Hosoyama A."/>
            <person name="Tsuchikane K."/>
            <person name="Ando Y."/>
            <person name="Baba S."/>
            <person name="Ohji S."/>
            <person name="Hamada M."/>
            <person name="Tamura T."/>
            <person name="Yamazoe A."/>
            <person name="Yamazaki S."/>
            <person name="Fujita N."/>
        </authorList>
    </citation>
    <scope>NUCLEOTIDE SEQUENCE [LARGE SCALE GENOMIC DNA]</scope>
    <source>
        <strain evidence="1 2">NBRC 108223</strain>
    </source>
</reference>
<accession>L7KQE1</accession>
<dbReference type="Pfam" id="PF10604">
    <property type="entry name" value="Polyketide_cyc2"/>
    <property type="match status" value="1"/>
</dbReference>
<gene>
    <name evidence="1" type="ORF">GOACH_21_00650</name>
</gene>
<dbReference type="InterPro" id="IPR019587">
    <property type="entry name" value="Polyketide_cyclase/dehydratase"/>
</dbReference>
<dbReference type="Gene3D" id="3.30.530.20">
    <property type="match status" value="1"/>
</dbReference>
<dbReference type="SUPFAM" id="SSF55961">
    <property type="entry name" value="Bet v1-like"/>
    <property type="match status" value="1"/>
</dbReference>
<comment type="caution">
    <text evidence="1">The sequence shown here is derived from an EMBL/GenBank/DDBJ whole genome shotgun (WGS) entry which is preliminary data.</text>
</comment>
<evidence type="ECO:0000313" key="2">
    <source>
        <dbReference type="Proteomes" id="UP000010988"/>
    </source>
</evidence>
<organism evidence="1 2">
    <name type="scientific">Gordonia aichiensis NBRC 108223</name>
    <dbReference type="NCBI Taxonomy" id="1220583"/>
    <lineage>
        <taxon>Bacteria</taxon>
        <taxon>Bacillati</taxon>
        <taxon>Actinomycetota</taxon>
        <taxon>Actinomycetes</taxon>
        <taxon>Mycobacteriales</taxon>
        <taxon>Gordoniaceae</taxon>
        <taxon>Gordonia</taxon>
    </lineage>
</organism>
<keyword evidence="2" id="KW-1185">Reference proteome</keyword>
<evidence type="ECO:0008006" key="3">
    <source>
        <dbReference type="Google" id="ProtNLM"/>
    </source>
</evidence>
<dbReference type="InterPro" id="IPR023393">
    <property type="entry name" value="START-like_dom_sf"/>
</dbReference>
<evidence type="ECO:0000313" key="1">
    <source>
        <dbReference type="EMBL" id="GAC50172.1"/>
    </source>
</evidence>
<proteinExistence type="predicted"/>
<dbReference type="eggNOG" id="ENOG503461B">
    <property type="taxonomic scope" value="Bacteria"/>
</dbReference>
<dbReference type="Proteomes" id="UP000010988">
    <property type="component" value="Unassembled WGS sequence"/>
</dbReference>
<dbReference type="RefSeq" id="WP_005177542.1">
    <property type="nucleotide sequence ID" value="NZ_BANR01000021.1"/>
</dbReference>
<dbReference type="EMBL" id="BANR01000021">
    <property type="protein sequence ID" value="GAC50172.1"/>
    <property type="molecule type" value="Genomic_DNA"/>
</dbReference>
<protein>
    <recommendedName>
        <fullName evidence="3">Polyketide cyclase/dehydrase</fullName>
    </recommendedName>
</protein>